<gene>
    <name evidence="1" type="ORF">LIY65_11435</name>
</gene>
<name>A0AAW4UBK7_9FIRM</name>
<protein>
    <submittedName>
        <fullName evidence="1">Uncharacterized protein</fullName>
    </submittedName>
</protein>
<dbReference type="EMBL" id="JAJCGD010000047">
    <property type="protein sequence ID" value="MCB6829300.1"/>
    <property type="molecule type" value="Genomic_DNA"/>
</dbReference>
<accession>A0AAW4UBK7</accession>
<comment type="caution">
    <text evidence="1">The sequence shown here is derived from an EMBL/GenBank/DDBJ whole genome shotgun (WGS) entry which is preliminary data.</text>
</comment>
<reference evidence="1" key="1">
    <citation type="submission" date="2021-10" db="EMBL/GenBank/DDBJ databases">
        <title>Collection of gut derived symbiotic bacterial strains cultured from healthy donors.</title>
        <authorList>
            <person name="Lin H."/>
            <person name="Littmann E."/>
            <person name="Claire K."/>
            <person name="Pamer E."/>
        </authorList>
    </citation>
    <scope>NUCLEOTIDE SEQUENCE</scope>
    <source>
        <strain evidence="1">MSK.7.16</strain>
    </source>
</reference>
<evidence type="ECO:0000313" key="1">
    <source>
        <dbReference type="EMBL" id="MCB6829300.1"/>
    </source>
</evidence>
<dbReference type="Proteomes" id="UP001198190">
    <property type="component" value="Unassembled WGS sequence"/>
</dbReference>
<sequence>MRNVILFLMIQLLLKLERPFYKFGKLYEKTKHIKNPILKKVIYKIFEWNLKIMSVFNLKIKKLKHSINF</sequence>
<organism evidence="1 2">
    <name type="scientific">Megamonas funiformis</name>
    <dbReference type="NCBI Taxonomy" id="437897"/>
    <lineage>
        <taxon>Bacteria</taxon>
        <taxon>Bacillati</taxon>
        <taxon>Bacillota</taxon>
        <taxon>Negativicutes</taxon>
        <taxon>Selenomonadales</taxon>
        <taxon>Selenomonadaceae</taxon>
        <taxon>Megamonas</taxon>
    </lineage>
</organism>
<proteinExistence type="predicted"/>
<dbReference type="AlphaFoldDB" id="A0AAW4UBK7"/>
<evidence type="ECO:0000313" key="2">
    <source>
        <dbReference type="Proteomes" id="UP001198190"/>
    </source>
</evidence>